<evidence type="ECO:0000256" key="1">
    <source>
        <dbReference type="SAM" id="MobiDB-lite"/>
    </source>
</evidence>
<gene>
    <name evidence="3" type="ORF">PENARI_c011G00370</name>
</gene>
<evidence type="ECO:0000313" key="4">
    <source>
        <dbReference type="Proteomes" id="UP000177622"/>
    </source>
</evidence>
<name>A0A1F5LGC6_PENAI</name>
<dbReference type="STRING" id="1835702.A0A1F5LGC6"/>
<feature type="region of interest" description="Disordered" evidence="1">
    <location>
        <begin position="27"/>
        <end position="58"/>
    </location>
</feature>
<feature type="region of interest" description="Disordered" evidence="1">
    <location>
        <begin position="146"/>
        <end position="185"/>
    </location>
</feature>
<sequence>MDSDSEYEYEYGTETETFYLNLDLSSHHGAVRPPRRRDKTSIQTTDDNGYSNPQEAFTPIDTTEGAALPDERIQILGLHTCNPVVSYYNQIFSCSWADQIGTELVFANPDTDPDMDSHPTEPLHRGPSYELIAANSAKILGRKATLASSSGKGTDPEGTLNSGTSAEASSQGPAYQGVPRRAAPTHQAQFIQRLQQIKTAKGETDPVRTVMSTKRNVNITDRLTGWARTEAQMVEIEQLNQRALQGDPEAQATLEQLIQELNAPENSGSDESSDESSVT</sequence>
<dbReference type="RefSeq" id="XP_022487619.1">
    <property type="nucleotide sequence ID" value="XM_022632474.1"/>
</dbReference>
<protein>
    <recommendedName>
        <fullName evidence="2">Transcription factor TFIIIC triple barrel domain-containing protein</fullName>
    </recommendedName>
</protein>
<feature type="region of interest" description="Disordered" evidence="1">
    <location>
        <begin position="258"/>
        <end position="279"/>
    </location>
</feature>
<dbReference type="GeneID" id="34577208"/>
<dbReference type="Gene3D" id="2.60.40.4370">
    <property type="match status" value="1"/>
</dbReference>
<dbReference type="AlphaFoldDB" id="A0A1F5LGC6"/>
<accession>A0A1F5LGC6</accession>
<dbReference type="InterPro" id="IPR019481">
    <property type="entry name" value="TFIIIC_triple_barrel"/>
</dbReference>
<dbReference type="OrthoDB" id="1877767at2759"/>
<dbReference type="EMBL" id="LXJU01000011">
    <property type="protein sequence ID" value="OGE52177.1"/>
    <property type="molecule type" value="Genomic_DNA"/>
</dbReference>
<feature type="compositionally biased region" description="Basic residues" evidence="1">
    <location>
        <begin position="29"/>
        <end position="38"/>
    </location>
</feature>
<feature type="compositionally biased region" description="Low complexity" evidence="1">
    <location>
        <begin position="267"/>
        <end position="279"/>
    </location>
</feature>
<feature type="compositionally biased region" description="Polar residues" evidence="1">
    <location>
        <begin position="159"/>
        <end position="173"/>
    </location>
</feature>
<keyword evidence="4" id="KW-1185">Reference proteome</keyword>
<comment type="caution">
    <text evidence="3">The sequence shown here is derived from an EMBL/GenBank/DDBJ whole genome shotgun (WGS) entry which is preliminary data.</text>
</comment>
<evidence type="ECO:0000259" key="2">
    <source>
        <dbReference type="Pfam" id="PF10419"/>
    </source>
</evidence>
<evidence type="ECO:0000313" key="3">
    <source>
        <dbReference type="EMBL" id="OGE52177.1"/>
    </source>
</evidence>
<dbReference type="Proteomes" id="UP000177622">
    <property type="component" value="Unassembled WGS sequence"/>
</dbReference>
<organism evidence="3 4">
    <name type="scientific">Penicillium arizonense</name>
    <dbReference type="NCBI Taxonomy" id="1835702"/>
    <lineage>
        <taxon>Eukaryota</taxon>
        <taxon>Fungi</taxon>
        <taxon>Dikarya</taxon>
        <taxon>Ascomycota</taxon>
        <taxon>Pezizomycotina</taxon>
        <taxon>Eurotiomycetes</taxon>
        <taxon>Eurotiomycetidae</taxon>
        <taxon>Eurotiales</taxon>
        <taxon>Aspergillaceae</taxon>
        <taxon>Penicillium</taxon>
    </lineage>
</organism>
<reference evidence="3 4" key="1">
    <citation type="journal article" date="2016" name="Sci. Rep.">
        <title>Penicillium arizonense, a new, genome sequenced fungal species, reveals a high chemical diversity in secreted metabolites.</title>
        <authorList>
            <person name="Grijseels S."/>
            <person name="Nielsen J.C."/>
            <person name="Randelovic M."/>
            <person name="Nielsen J."/>
            <person name="Nielsen K.F."/>
            <person name="Workman M."/>
            <person name="Frisvad J.C."/>
        </authorList>
    </citation>
    <scope>NUCLEOTIDE SEQUENCE [LARGE SCALE GENOMIC DNA]</scope>
    <source>
        <strain evidence="3 4">CBS 141311</strain>
    </source>
</reference>
<proteinExistence type="predicted"/>
<feature type="compositionally biased region" description="Polar residues" evidence="1">
    <location>
        <begin position="41"/>
        <end position="55"/>
    </location>
</feature>
<dbReference type="Pfam" id="PF10419">
    <property type="entry name" value="TFIIIC_sub6"/>
    <property type="match status" value="1"/>
</dbReference>
<feature type="domain" description="Transcription factor TFIIIC triple barrel" evidence="2">
    <location>
        <begin position="13"/>
        <end position="146"/>
    </location>
</feature>